<dbReference type="Pfam" id="PF11427">
    <property type="entry name" value="HTH_Tnp_Tc3_1"/>
    <property type="match status" value="1"/>
</dbReference>
<evidence type="ECO:0000259" key="3">
    <source>
        <dbReference type="Pfam" id="PF13358"/>
    </source>
</evidence>
<gene>
    <name evidence="4" type="ORF">MSPICULIGERA_LOCUS22130</name>
</gene>
<dbReference type="Gene3D" id="3.30.420.10">
    <property type="entry name" value="Ribonuclease H-like superfamily/Ribonuclease H"/>
    <property type="match status" value="1"/>
</dbReference>
<organism evidence="4 5">
    <name type="scientific">Mesorhabditis spiculigera</name>
    <dbReference type="NCBI Taxonomy" id="96644"/>
    <lineage>
        <taxon>Eukaryota</taxon>
        <taxon>Metazoa</taxon>
        <taxon>Ecdysozoa</taxon>
        <taxon>Nematoda</taxon>
        <taxon>Chromadorea</taxon>
        <taxon>Rhabditida</taxon>
        <taxon>Rhabditina</taxon>
        <taxon>Rhabditomorpha</taxon>
        <taxon>Rhabditoidea</taxon>
        <taxon>Rhabditidae</taxon>
        <taxon>Mesorhabditinae</taxon>
        <taxon>Mesorhabditis</taxon>
    </lineage>
</organism>
<dbReference type="GO" id="GO:0005634">
    <property type="term" value="C:nucleus"/>
    <property type="evidence" value="ECO:0007669"/>
    <property type="project" value="UniProtKB-SubCell"/>
</dbReference>
<dbReference type="InterPro" id="IPR036388">
    <property type="entry name" value="WH-like_DNA-bd_sf"/>
</dbReference>
<accession>A0AA36DAA7</accession>
<feature type="domain" description="Tc1-like transposase DDE" evidence="3">
    <location>
        <begin position="142"/>
        <end position="287"/>
    </location>
</feature>
<dbReference type="InterPro" id="IPR025898">
    <property type="entry name" value="Tc3_transposase_DNA-bd_dom"/>
</dbReference>
<evidence type="ECO:0008006" key="6">
    <source>
        <dbReference type="Google" id="ProtNLM"/>
    </source>
</evidence>
<reference evidence="4" key="1">
    <citation type="submission" date="2023-06" db="EMBL/GenBank/DDBJ databases">
        <authorList>
            <person name="Delattre M."/>
        </authorList>
    </citation>
    <scope>NUCLEOTIDE SEQUENCE</scope>
    <source>
        <strain evidence="4">AF72</strain>
    </source>
</reference>
<evidence type="ECO:0000313" key="4">
    <source>
        <dbReference type="EMBL" id="CAJ0584063.1"/>
    </source>
</evidence>
<name>A0AA36DAA7_9BILA</name>
<dbReference type="Gene3D" id="1.10.10.60">
    <property type="entry name" value="Homeodomain-like"/>
    <property type="match status" value="1"/>
</dbReference>
<feature type="non-terminal residue" evidence="4">
    <location>
        <position position="331"/>
    </location>
</feature>
<dbReference type="SUPFAM" id="SSF46689">
    <property type="entry name" value="Homeodomain-like"/>
    <property type="match status" value="1"/>
</dbReference>
<evidence type="ECO:0000256" key="1">
    <source>
        <dbReference type="ARBA" id="ARBA00004123"/>
    </source>
</evidence>
<keyword evidence="5" id="KW-1185">Reference proteome</keyword>
<dbReference type="GO" id="GO:0003677">
    <property type="term" value="F:DNA binding"/>
    <property type="evidence" value="ECO:0007669"/>
    <property type="project" value="InterPro"/>
</dbReference>
<dbReference type="EMBL" id="CATQJA010002677">
    <property type="protein sequence ID" value="CAJ0584063.1"/>
    <property type="molecule type" value="Genomic_DNA"/>
</dbReference>
<feature type="domain" description="Tc3 transposase DNA binding" evidence="2">
    <location>
        <begin position="3"/>
        <end position="50"/>
    </location>
</feature>
<dbReference type="PANTHER" id="PTHR23022">
    <property type="entry name" value="TRANSPOSABLE ELEMENT-RELATED"/>
    <property type="match status" value="1"/>
</dbReference>
<dbReference type="InterPro" id="IPR036397">
    <property type="entry name" value="RNaseH_sf"/>
</dbReference>
<dbReference type="InterPro" id="IPR047655">
    <property type="entry name" value="Transpos_IS630-like"/>
</dbReference>
<dbReference type="Gene3D" id="1.10.10.10">
    <property type="entry name" value="Winged helix-like DNA-binding domain superfamily/Winged helix DNA-binding domain"/>
    <property type="match status" value="1"/>
</dbReference>
<comment type="caution">
    <text evidence="4">The sequence shown here is derived from an EMBL/GenBank/DDBJ whole genome shotgun (WGS) entry which is preliminary data.</text>
</comment>
<comment type="subcellular location">
    <subcellularLocation>
        <location evidence="1">Nucleus</location>
    </subcellularLocation>
</comment>
<dbReference type="InterPro" id="IPR009057">
    <property type="entry name" value="Homeodomain-like_sf"/>
</dbReference>
<protein>
    <recommendedName>
        <fullName evidence="6">Transposase</fullName>
    </recommendedName>
</protein>
<dbReference type="Proteomes" id="UP001177023">
    <property type="component" value="Unassembled WGS sequence"/>
</dbReference>
<proteinExistence type="predicted"/>
<evidence type="ECO:0000259" key="2">
    <source>
        <dbReference type="Pfam" id="PF11427"/>
    </source>
</evidence>
<dbReference type="InterPro" id="IPR038717">
    <property type="entry name" value="Tc1-like_DDE_dom"/>
</dbReference>
<sequence>MGRGKALTECEMGKILAYHDLGLSGRAIAKKLGRSHHVIDRFLKKPDAYKSSAPTGRPKKLTGGEIDALQKAASNSTIGSRQLKKQLALDASYSTVYRAIVTSPDLKWTKMDKEPALKPHHIIERAKFADEHMTWSDEWKTIIWTDEKKFNLDGPDGLTRYWRDATQPPLIHRTRNFGGGSLMIWCGFSFDGPTSLARCTCKMNSSDYLDILEQHLLPFIRANPNVNYTLMQDNASIHKSKKTMEWLKQRNINTLPWPACSPDMNPIENVWGILVREVYGNGQQYANVADLEIAVRRAWLNVPQATFEKLALSLPKRINSLIKSGGQPIDY</sequence>
<dbReference type="InterPro" id="IPR052338">
    <property type="entry name" value="Transposase_5"/>
</dbReference>
<dbReference type="AlphaFoldDB" id="A0AA36DAA7"/>
<dbReference type="NCBIfam" id="NF033545">
    <property type="entry name" value="transpos_IS630"/>
    <property type="match status" value="1"/>
</dbReference>
<dbReference type="PANTHER" id="PTHR23022:SF129">
    <property type="entry name" value="TRANSPOSABLE ELEMENT TC3 TRANSPOSASE"/>
    <property type="match status" value="1"/>
</dbReference>
<evidence type="ECO:0000313" key="5">
    <source>
        <dbReference type="Proteomes" id="UP001177023"/>
    </source>
</evidence>
<dbReference type="Pfam" id="PF13358">
    <property type="entry name" value="DDE_3"/>
    <property type="match status" value="1"/>
</dbReference>